<dbReference type="EMBL" id="JADNRY010000154">
    <property type="protein sequence ID" value="KAF9063117.1"/>
    <property type="molecule type" value="Genomic_DNA"/>
</dbReference>
<evidence type="ECO:0000256" key="1">
    <source>
        <dbReference type="SAM" id="Phobius"/>
    </source>
</evidence>
<organism evidence="2 3">
    <name type="scientific">Rhodocollybia butyracea</name>
    <dbReference type="NCBI Taxonomy" id="206335"/>
    <lineage>
        <taxon>Eukaryota</taxon>
        <taxon>Fungi</taxon>
        <taxon>Dikarya</taxon>
        <taxon>Basidiomycota</taxon>
        <taxon>Agaricomycotina</taxon>
        <taxon>Agaricomycetes</taxon>
        <taxon>Agaricomycetidae</taxon>
        <taxon>Agaricales</taxon>
        <taxon>Marasmiineae</taxon>
        <taxon>Omphalotaceae</taxon>
        <taxon>Rhodocollybia</taxon>
    </lineage>
</organism>
<reference evidence="2" key="1">
    <citation type="submission" date="2020-11" db="EMBL/GenBank/DDBJ databases">
        <authorList>
            <consortium name="DOE Joint Genome Institute"/>
            <person name="Ahrendt S."/>
            <person name="Riley R."/>
            <person name="Andreopoulos W."/>
            <person name="Labutti K."/>
            <person name="Pangilinan J."/>
            <person name="Ruiz-Duenas F.J."/>
            <person name="Barrasa J.M."/>
            <person name="Sanchez-Garcia M."/>
            <person name="Camarero S."/>
            <person name="Miyauchi S."/>
            <person name="Serrano A."/>
            <person name="Linde D."/>
            <person name="Babiker R."/>
            <person name="Drula E."/>
            <person name="Ayuso-Fernandez I."/>
            <person name="Pacheco R."/>
            <person name="Padilla G."/>
            <person name="Ferreira P."/>
            <person name="Barriuso J."/>
            <person name="Kellner H."/>
            <person name="Castanera R."/>
            <person name="Alfaro M."/>
            <person name="Ramirez L."/>
            <person name="Pisabarro A.G."/>
            <person name="Kuo A."/>
            <person name="Tritt A."/>
            <person name="Lipzen A."/>
            <person name="He G."/>
            <person name="Yan M."/>
            <person name="Ng V."/>
            <person name="Cullen D."/>
            <person name="Martin F."/>
            <person name="Rosso M.-N."/>
            <person name="Henrissat B."/>
            <person name="Hibbett D."/>
            <person name="Martinez A.T."/>
            <person name="Grigoriev I.V."/>
        </authorList>
    </citation>
    <scope>NUCLEOTIDE SEQUENCE</scope>
    <source>
        <strain evidence="2">AH 40177</strain>
    </source>
</reference>
<sequence>MHTMAKLPHALQVCFLHKNLKYTMLYFCFIQTVLAQAPVNDVISWPSGLLLLASVLYAALGNSVDRLWEIEPSSGIFLFSGLPQISIPLMQRVNWVANACHFISGVKSANGISNFWIDAGKVSVTARAEALGKTMKVLRCVGWEIEEGAIDSRAWTLTPEGLLYPAKGFSLITTNTGITDKPRLKPVSPVARDFLLFAAIQYHVFHDWVVDVRRKGVLFSTRGLPPMSVIDVAQMVRRPLGQSPLRSKAQKIVDPEPDTQLLDLHQVDLDTPICFIDFHSYAPQRSKVSASLHELAHSYYVVVQHIKENSLFHDCLTTGNIARVKVGQSMWISFLGGSVLDHGRITFQNLPGRWGNRRVSADHAYLNRVEAVLEQLEPIANTPAFDTAVYGSGIARRTALPFLLVGVIGQMLICYFLSVGTSAGVWTSVVLANSLFAGKLSDWHSTYYGKSAGSEEPGSKIRVPGLNYSKKESDVMCIVTFDRSSPKQGILRPGLFLNVFGLIAAVFGAIFQSQTRDALEFSPRTETANWVVYTSVALTLGTSGVIVLTLVLQNLNEKTWVDDDMMPTRVMTYCTVVGSLAVSGLAIFFRTKGVPHFWPILDALTWISGVPLGMIENGRLFSVDDNVLHLVLLNRWMMGAVASAVGSSALGHQ</sequence>
<keyword evidence="1" id="KW-0472">Membrane</keyword>
<feature type="transmembrane region" description="Helical" evidence="1">
    <location>
        <begin position="490"/>
        <end position="510"/>
    </location>
</feature>
<feature type="transmembrane region" description="Helical" evidence="1">
    <location>
        <begin position="570"/>
        <end position="589"/>
    </location>
</feature>
<feature type="transmembrane region" description="Helical" evidence="1">
    <location>
        <begin position="402"/>
        <end position="426"/>
    </location>
</feature>
<comment type="caution">
    <text evidence="2">The sequence shown here is derived from an EMBL/GenBank/DDBJ whole genome shotgun (WGS) entry which is preliminary data.</text>
</comment>
<evidence type="ECO:0000313" key="3">
    <source>
        <dbReference type="Proteomes" id="UP000772434"/>
    </source>
</evidence>
<keyword evidence="1" id="KW-1133">Transmembrane helix</keyword>
<protein>
    <submittedName>
        <fullName evidence="2">Uncharacterized protein</fullName>
    </submittedName>
</protein>
<dbReference type="OrthoDB" id="3020985at2759"/>
<proteinExistence type="predicted"/>
<dbReference type="Proteomes" id="UP000772434">
    <property type="component" value="Unassembled WGS sequence"/>
</dbReference>
<name>A0A9P5PI92_9AGAR</name>
<gene>
    <name evidence="2" type="ORF">BDP27DRAFT_1335675</name>
</gene>
<feature type="transmembrane region" description="Helical" evidence="1">
    <location>
        <begin position="530"/>
        <end position="550"/>
    </location>
</feature>
<dbReference type="AlphaFoldDB" id="A0A9P5PI92"/>
<keyword evidence="3" id="KW-1185">Reference proteome</keyword>
<keyword evidence="1" id="KW-0812">Transmembrane</keyword>
<evidence type="ECO:0000313" key="2">
    <source>
        <dbReference type="EMBL" id="KAF9063117.1"/>
    </source>
</evidence>
<accession>A0A9P5PI92</accession>